<comment type="pathway">
    <text evidence="1">Nucleotide-sugar biosynthesis; GDP-L-fucose biosynthesis via de novo pathway; GDP-L-fucose from GDP-alpha-D-mannose: step 2/2.</text>
</comment>
<keyword evidence="4" id="KW-0521">NADP</keyword>
<comment type="catalytic activity">
    <reaction evidence="8">
        <text>GDP-beta-L-fucose + NADP(+) = GDP-4-dehydro-alpha-D-rhamnose + NADPH + H(+)</text>
        <dbReference type="Rhea" id="RHEA:18885"/>
        <dbReference type="ChEBI" id="CHEBI:15378"/>
        <dbReference type="ChEBI" id="CHEBI:57273"/>
        <dbReference type="ChEBI" id="CHEBI:57783"/>
        <dbReference type="ChEBI" id="CHEBI:57964"/>
        <dbReference type="ChEBI" id="CHEBI:58349"/>
        <dbReference type="EC" id="1.1.1.271"/>
    </reaction>
</comment>
<comment type="caution">
    <text evidence="10">The sequence shown here is derived from an EMBL/GenBank/DDBJ whole genome shotgun (WGS) entry which is preliminary data.</text>
</comment>
<sequence length="339" mass="37431">MDRHAHIAGLADLRGKVMEVTYTAQPVDRDASVYVAGHRGLVGSAVWRALTSAGFTNLIGRTSSELDLRDRDRVFDFFAWEQPRHVVLAAAKVGGILANATYPVDFLSDNLRIQVNIMDAAREHGVERLVFLGSSCIYPKLAPQPIKEEYLLTGHLEPTNDAYAIAKIAGILQVQAVRRQYGLPWISAMPTNLYGPGDNFSSQGSHVLPALIRRYDEARAGNTPSVTNWGSGNPRREFLHVDDMAAAVLHLLDFYDGPSQVNVGTGEDVTIRELAELVAEAVGYEGVIEWDTSKPDGTPRKLLDVSMLTRSGWAPKIDLRHGIGTTVEWYRANKTRLRE</sequence>
<name>A0A1J5R8G0_9ZZZZ</name>
<dbReference type="PANTHER" id="PTHR43238:SF1">
    <property type="entry name" value="GDP-L-FUCOSE SYNTHASE"/>
    <property type="match status" value="1"/>
</dbReference>
<feature type="domain" description="NAD-dependent epimerase/dehydratase" evidence="9">
    <location>
        <begin position="33"/>
        <end position="264"/>
    </location>
</feature>
<gene>
    <name evidence="10" type="primary">fcl_12</name>
    <name evidence="10" type="ORF">GALL_321510</name>
</gene>
<dbReference type="AlphaFoldDB" id="A0A1J5R8G0"/>
<evidence type="ECO:0000313" key="10">
    <source>
        <dbReference type="EMBL" id="OIQ85987.1"/>
    </source>
</evidence>
<dbReference type="FunFam" id="3.40.50.720:FF:000101">
    <property type="entry name" value="GDP-L-fucose synthase"/>
    <property type="match status" value="1"/>
</dbReference>
<dbReference type="InterPro" id="IPR001509">
    <property type="entry name" value="Epimerase_deHydtase"/>
</dbReference>
<organism evidence="10">
    <name type="scientific">mine drainage metagenome</name>
    <dbReference type="NCBI Taxonomy" id="410659"/>
    <lineage>
        <taxon>unclassified sequences</taxon>
        <taxon>metagenomes</taxon>
        <taxon>ecological metagenomes</taxon>
    </lineage>
</organism>
<evidence type="ECO:0000256" key="5">
    <source>
        <dbReference type="ARBA" id="ARBA00023002"/>
    </source>
</evidence>
<evidence type="ECO:0000256" key="1">
    <source>
        <dbReference type="ARBA" id="ARBA00004883"/>
    </source>
</evidence>
<dbReference type="GO" id="GO:0050577">
    <property type="term" value="F:GDP-L-fucose synthase activity"/>
    <property type="evidence" value="ECO:0007669"/>
    <property type="project" value="UniProtKB-EC"/>
</dbReference>
<dbReference type="CDD" id="cd05239">
    <property type="entry name" value="GDP_FS_SDR_e"/>
    <property type="match status" value="1"/>
</dbReference>
<proteinExistence type="inferred from homology"/>
<dbReference type="InterPro" id="IPR036291">
    <property type="entry name" value="NAD(P)-bd_dom_sf"/>
</dbReference>
<evidence type="ECO:0000256" key="2">
    <source>
        <dbReference type="ARBA" id="ARBA00005959"/>
    </source>
</evidence>
<comment type="similarity">
    <text evidence="2">Belongs to the NAD(P)-dependent epimerase/dehydratase family. Fucose synthase subfamily.</text>
</comment>
<evidence type="ECO:0000256" key="8">
    <source>
        <dbReference type="ARBA" id="ARBA00051935"/>
    </source>
</evidence>
<evidence type="ECO:0000256" key="3">
    <source>
        <dbReference type="ARBA" id="ARBA00012371"/>
    </source>
</evidence>
<dbReference type="InterPro" id="IPR028614">
    <property type="entry name" value="GDP_fucose/colitose_synth"/>
</dbReference>
<keyword evidence="5 10" id="KW-0560">Oxidoreductase</keyword>
<dbReference type="SUPFAM" id="SSF51735">
    <property type="entry name" value="NAD(P)-binding Rossmann-fold domains"/>
    <property type="match status" value="1"/>
</dbReference>
<dbReference type="GO" id="GO:0016853">
    <property type="term" value="F:isomerase activity"/>
    <property type="evidence" value="ECO:0007669"/>
    <property type="project" value="UniProtKB-KW"/>
</dbReference>
<dbReference type="PANTHER" id="PTHR43238">
    <property type="entry name" value="GDP-L-FUCOSE SYNTHASE"/>
    <property type="match status" value="1"/>
</dbReference>
<evidence type="ECO:0000259" key="9">
    <source>
        <dbReference type="Pfam" id="PF01370"/>
    </source>
</evidence>
<evidence type="ECO:0000256" key="6">
    <source>
        <dbReference type="ARBA" id="ARBA00023235"/>
    </source>
</evidence>
<dbReference type="EMBL" id="MLJW01000507">
    <property type="protein sequence ID" value="OIQ85987.1"/>
    <property type="molecule type" value="Genomic_DNA"/>
</dbReference>
<evidence type="ECO:0000256" key="7">
    <source>
        <dbReference type="ARBA" id="ARBA00023268"/>
    </source>
</evidence>
<dbReference type="Gene3D" id="3.40.50.720">
    <property type="entry name" value="NAD(P)-binding Rossmann-like Domain"/>
    <property type="match status" value="1"/>
</dbReference>
<accession>A0A1J5R8G0</accession>
<reference evidence="10" key="1">
    <citation type="submission" date="2016-10" db="EMBL/GenBank/DDBJ databases">
        <title>Sequence of Gallionella enrichment culture.</title>
        <authorList>
            <person name="Poehlein A."/>
            <person name="Muehling M."/>
            <person name="Daniel R."/>
        </authorList>
    </citation>
    <scope>NUCLEOTIDE SEQUENCE</scope>
</reference>
<dbReference type="Pfam" id="PF01370">
    <property type="entry name" value="Epimerase"/>
    <property type="match status" value="1"/>
</dbReference>
<evidence type="ECO:0000256" key="4">
    <source>
        <dbReference type="ARBA" id="ARBA00022857"/>
    </source>
</evidence>
<dbReference type="HAMAP" id="MF_00956">
    <property type="entry name" value="GDP_fucose_synth"/>
    <property type="match status" value="1"/>
</dbReference>
<keyword evidence="7" id="KW-0511">Multifunctional enzyme</keyword>
<dbReference type="EC" id="1.1.1.271" evidence="3"/>
<dbReference type="Gene3D" id="3.90.25.10">
    <property type="entry name" value="UDP-galactose 4-epimerase, domain 1"/>
    <property type="match status" value="1"/>
</dbReference>
<protein>
    <recommendedName>
        <fullName evidence="3">GDP-L-fucose synthase</fullName>
        <ecNumber evidence="3">1.1.1.271</ecNumber>
    </recommendedName>
</protein>
<keyword evidence="6" id="KW-0413">Isomerase</keyword>